<dbReference type="Proteomes" id="UP001449795">
    <property type="component" value="Chromosome"/>
</dbReference>
<dbReference type="InterPro" id="IPR005587">
    <property type="entry name" value="UPF0304_YfbU"/>
</dbReference>
<name>A0ABZ3DAI5_9PROT</name>
<gene>
    <name evidence="1" type="ORF">AAC691_10320</name>
</gene>
<dbReference type="InterPro" id="IPR023146">
    <property type="entry name" value="YfbU_alpha-helical_sf"/>
</dbReference>
<dbReference type="EMBL" id="CP152276">
    <property type="protein sequence ID" value="XAE44778.1"/>
    <property type="molecule type" value="Genomic_DNA"/>
</dbReference>
<evidence type="ECO:0000313" key="2">
    <source>
        <dbReference type="Proteomes" id="UP001449795"/>
    </source>
</evidence>
<dbReference type="Pfam" id="PF03887">
    <property type="entry name" value="YfbU"/>
    <property type="match status" value="1"/>
</dbReference>
<reference evidence="1 2" key="1">
    <citation type="submission" date="2024-04" db="EMBL/GenBank/DDBJ databases">
        <title>Complete genome sequence of Nguyenibacter vanlangesis HBCM-1154, a strain capable of nitrogen fixation, IAA production, and phosphorus solubilization isolated from sugarcane soil.</title>
        <authorList>
            <person name="MY HANH P."/>
        </authorList>
    </citation>
    <scope>NUCLEOTIDE SEQUENCE [LARGE SCALE GENOMIC DNA]</scope>
    <source>
        <strain evidence="1 2">HBCM 1154</strain>
    </source>
</reference>
<protein>
    <submittedName>
        <fullName evidence="1">YfbU family protein</fullName>
    </submittedName>
</protein>
<dbReference type="RefSeq" id="WP_342629985.1">
    <property type="nucleotide sequence ID" value="NZ_CP152276.1"/>
</dbReference>
<sequence length="175" mass="20380">MTVMLAEIHRAVVKKPEIDPTFIIEALCGADYWAIPFRYSGIFPPNSCPPEVVKEVIDILDMCDFLESSIQNLPEGEMRRLDEHFSYDFDKIFVGFDGNNEHWHMGVVRMLTGQLERFSRFKDRELNSHSPITLERYRRMFSVFAPLRLESMGRRLSFQALERILEAGYGRTVKG</sequence>
<evidence type="ECO:0000313" key="1">
    <source>
        <dbReference type="EMBL" id="XAE44778.1"/>
    </source>
</evidence>
<accession>A0ABZ3DAI5</accession>
<proteinExistence type="predicted"/>
<keyword evidence="2" id="KW-1185">Reference proteome</keyword>
<dbReference type="SUPFAM" id="SSF116960">
    <property type="entry name" value="YfbU-like"/>
    <property type="match status" value="1"/>
</dbReference>
<dbReference type="Gene3D" id="1.10.3190.10">
    <property type="entry name" value="yfbu gene product, domain 2"/>
    <property type="match status" value="1"/>
</dbReference>
<organism evidence="1 2">
    <name type="scientific">Nguyenibacter vanlangensis</name>
    <dbReference type="NCBI Taxonomy" id="1216886"/>
    <lineage>
        <taxon>Bacteria</taxon>
        <taxon>Pseudomonadati</taxon>
        <taxon>Pseudomonadota</taxon>
        <taxon>Alphaproteobacteria</taxon>
        <taxon>Acetobacterales</taxon>
        <taxon>Acetobacteraceae</taxon>
        <taxon>Nguyenibacter</taxon>
    </lineage>
</organism>